<comment type="caution">
    <text evidence="2">The sequence shown here is derived from an EMBL/GenBank/DDBJ whole genome shotgun (WGS) entry which is preliminary data.</text>
</comment>
<feature type="region of interest" description="Disordered" evidence="1">
    <location>
        <begin position="1"/>
        <end position="21"/>
    </location>
</feature>
<dbReference type="AlphaFoldDB" id="A0A835T260"/>
<evidence type="ECO:0000256" key="1">
    <source>
        <dbReference type="SAM" id="MobiDB-lite"/>
    </source>
</evidence>
<reference evidence="2" key="1">
    <citation type="journal article" date="2020" name="bioRxiv">
        <title>Comparative genomics of Chlamydomonas.</title>
        <authorList>
            <person name="Craig R.J."/>
            <person name="Hasan A.R."/>
            <person name="Ness R.W."/>
            <person name="Keightley P.D."/>
        </authorList>
    </citation>
    <scope>NUCLEOTIDE SEQUENCE</scope>
    <source>
        <strain evidence="2">SAG 7.73</strain>
    </source>
</reference>
<proteinExistence type="predicted"/>
<dbReference type="EMBL" id="JAEHOC010000011">
    <property type="protein sequence ID" value="KAG2437469.1"/>
    <property type="molecule type" value="Genomic_DNA"/>
</dbReference>
<protein>
    <recommendedName>
        <fullName evidence="4">SnoaL-like domain-containing protein</fullName>
    </recommendedName>
</protein>
<evidence type="ECO:0000313" key="3">
    <source>
        <dbReference type="Proteomes" id="UP000650467"/>
    </source>
</evidence>
<name>A0A835T260_CHLIN</name>
<keyword evidence="3" id="KW-1185">Reference proteome</keyword>
<dbReference type="InterPro" id="IPR032710">
    <property type="entry name" value="NTF2-like_dom_sf"/>
</dbReference>
<evidence type="ECO:0000313" key="2">
    <source>
        <dbReference type="EMBL" id="KAG2437469.1"/>
    </source>
</evidence>
<sequence length="166" mass="16796">MTSTVAAAAPGPGPGNGAAAGASAAGPGAAAVVTAGSGAEAAALRAAGDYMRLSRSETLQQVYPLLAADATYTSLALGTTCAGLPAIRDMMDGFFAKFPDVAWETTSMAVVPPSEPRPGAVKVAVEFIRRWTAEDGVAQARTGREWIHVDPGSGRIVHVHVAPLDP</sequence>
<evidence type="ECO:0008006" key="4">
    <source>
        <dbReference type="Google" id="ProtNLM"/>
    </source>
</evidence>
<organism evidence="2 3">
    <name type="scientific">Chlamydomonas incerta</name>
    <dbReference type="NCBI Taxonomy" id="51695"/>
    <lineage>
        <taxon>Eukaryota</taxon>
        <taxon>Viridiplantae</taxon>
        <taxon>Chlorophyta</taxon>
        <taxon>core chlorophytes</taxon>
        <taxon>Chlorophyceae</taxon>
        <taxon>CS clade</taxon>
        <taxon>Chlamydomonadales</taxon>
        <taxon>Chlamydomonadaceae</taxon>
        <taxon>Chlamydomonas</taxon>
    </lineage>
</organism>
<gene>
    <name evidence="2" type="ORF">HXX76_006119</name>
</gene>
<dbReference type="SUPFAM" id="SSF54427">
    <property type="entry name" value="NTF2-like"/>
    <property type="match status" value="1"/>
</dbReference>
<accession>A0A835T260</accession>
<dbReference type="Gene3D" id="3.10.450.50">
    <property type="match status" value="1"/>
</dbReference>
<dbReference type="Proteomes" id="UP000650467">
    <property type="component" value="Unassembled WGS sequence"/>
</dbReference>
<feature type="compositionally biased region" description="Low complexity" evidence="1">
    <location>
        <begin position="1"/>
        <end position="10"/>
    </location>
</feature>
<dbReference type="OrthoDB" id="531655at2759"/>